<organism evidence="1 2">
    <name type="scientific">Kushneria aurantia</name>
    <dbReference type="NCBI Taxonomy" id="504092"/>
    <lineage>
        <taxon>Bacteria</taxon>
        <taxon>Pseudomonadati</taxon>
        <taxon>Pseudomonadota</taxon>
        <taxon>Gammaproteobacteria</taxon>
        <taxon>Oceanospirillales</taxon>
        <taxon>Halomonadaceae</taxon>
        <taxon>Kushneria</taxon>
    </lineage>
</organism>
<evidence type="ECO:0000313" key="2">
    <source>
        <dbReference type="Proteomes" id="UP001589814"/>
    </source>
</evidence>
<dbReference type="Pfam" id="PF12570">
    <property type="entry name" value="DUF3750"/>
    <property type="match status" value="1"/>
</dbReference>
<keyword evidence="2" id="KW-1185">Reference proteome</keyword>
<dbReference type="Proteomes" id="UP001589814">
    <property type="component" value="Unassembled WGS sequence"/>
</dbReference>
<accession>A0ABV6G5F3</accession>
<proteinExistence type="predicted"/>
<evidence type="ECO:0000313" key="1">
    <source>
        <dbReference type="EMBL" id="MFC0268912.1"/>
    </source>
</evidence>
<reference evidence="1 2" key="1">
    <citation type="submission" date="2024-09" db="EMBL/GenBank/DDBJ databases">
        <authorList>
            <person name="Sun Q."/>
            <person name="Mori K."/>
        </authorList>
    </citation>
    <scope>NUCLEOTIDE SEQUENCE [LARGE SCALE GENOMIC DNA]</scope>
    <source>
        <strain evidence="1 2">CCM 7415</strain>
    </source>
</reference>
<name>A0ABV6G5F3_9GAMM</name>
<dbReference type="EMBL" id="JBHLVX010000050">
    <property type="protein sequence ID" value="MFC0268912.1"/>
    <property type="molecule type" value="Genomic_DNA"/>
</dbReference>
<sequence length="254" mass="27383">MWVLKTMAALMALVVLLLAGPAAVWFTGGAGSGDWSTASCEPAGLAPSPAEHPGAIVQLYAARAFSWRGAFAVHSWIAFKPRQAADWTAFEVQGWRMPTVRRRSGVPDRAWFGQTPQVIAQLEGERAAQAIPAIKRAARDYPYPQTYRAWPGPNSNTFTAWVVRRVPQLDVALPALAVGKDYLIDDSHPLGRFFAPAPSASGYQLSLYGVLGVLAARDEGLEFNLLGLVFGVDPLDLAIKLPGIGRLTVPPSIH</sequence>
<dbReference type="InterPro" id="IPR022224">
    <property type="entry name" value="DUF3750"/>
</dbReference>
<gene>
    <name evidence="1" type="ORF">ACFFHW_13115</name>
</gene>
<comment type="caution">
    <text evidence="1">The sequence shown here is derived from an EMBL/GenBank/DDBJ whole genome shotgun (WGS) entry which is preliminary data.</text>
</comment>
<dbReference type="RefSeq" id="WP_019951355.1">
    <property type="nucleotide sequence ID" value="NZ_JBHLVX010000050.1"/>
</dbReference>
<protein>
    <submittedName>
        <fullName evidence="1">DUF3750 domain-containing protein</fullName>
    </submittedName>
</protein>